<dbReference type="EMBL" id="VYUT01000009">
    <property type="protein sequence ID" value="KAA9205563.1"/>
    <property type="molecule type" value="Genomic_DNA"/>
</dbReference>
<comment type="caution">
    <text evidence="1">The sequence shown here is derived from an EMBL/GenBank/DDBJ whole genome shotgun (WGS) entry which is preliminary data.</text>
</comment>
<organism evidence="1 2">
    <name type="scientific">Enterococcus durans</name>
    <dbReference type="NCBI Taxonomy" id="53345"/>
    <lineage>
        <taxon>Bacteria</taxon>
        <taxon>Bacillati</taxon>
        <taxon>Bacillota</taxon>
        <taxon>Bacilli</taxon>
        <taxon>Lactobacillales</taxon>
        <taxon>Enterococcaceae</taxon>
        <taxon>Enterococcus</taxon>
    </lineage>
</organism>
<protein>
    <submittedName>
        <fullName evidence="1">Uncharacterized protein</fullName>
    </submittedName>
</protein>
<gene>
    <name evidence="1" type="ORF">F6X95_07745</name>
</gene>
<reference evidence="1 2" key="1">
    <citation type="submission" date="2019-09" db="EMBL/GenBank/DDBJ databases">
        <title>Vancomyinc resistant enterococci isolated from farm animals in Switzerland.</title>
        <authorList>
            <person name="Stevens M.J.A."/>
            <person name="Stephan R."/>
            <person name="Morach M."/>
            <person name="Nuesch-Inderbinen M."/>
        </authorList>
    </citation>
    <scope>NUCLEOTIDE SEQUENCE [LARGE SCALE GENOMIC DNA]</scope>
    <source>
        <strain evidence="1 2">GH27</strain>
    </source>
</reference>
<dbReference type="AlphaFoldDB" id="A0A5N0YSU3"/>
<evidence type="ECO:0000313" key="2">
    <source>
        <dbReference type="Proteomes" id="UP000326078"/>
    </source>
</evidence>
<dbReference type="RefSeq" id="WP_123862769.1">
    <property type="nucleotide sequence ID" value="NZ_CP042597.1"/>
</dbReference>
<evidence type="ECO:0000313" key="1">
    <source>
        <dbReference type="EMBL" id="KAA9205563.1"/>
    </source>
</evidence>
<dbReference type="Proteomes" id="UP000326078">
    <property type="component" value="Unassembled WGS sequence"/>
</dbReference>
<accession>A0A5N0YSU3</accession>
<sequence>MEKKEIVPIQIVDRNPPMSPTPPAKSKLAARVKLGQAEAYIYNGTDKYIVSALLSDAYVYSRVCNKPDI</sequence>
<proteinExistence type="predicted"/>
<name>A0A5N0YSU3_9ENTE</name>